<comment type="caution">
    <text evidence="1">The sequence shown here is derived from an EMBL/GenBank/DDBJ whole genome shotgun (WGS) entry which is preliminary data.</text>
</comment>
<evidence type="ECO:0000313" key="1">
    <source>
        <dbReference type="EMBL" id="OGG02952.1"/>
    </source>
</evidence>
<protein>
    <submittedName>
        <fullName evidence="1">Uncharacterized protein</fullName>
    </submittedName>
</protein>
<proteinExistence type="predicted"/>
<dbReference type="Proteomes" id="UP000176665">
    <property type="component" value="Unassembled WGS sequence"/>
</dbReference>
<evidence type="ECO:0000313" key="2">
    <source>
        <dbReference type="Proteomes" id="UP000176665"/>
    </source>
</evidence>
<organism evidence="1 2">
    <name type="scientific">Candidatus Gottesmanbacteria bacterium RBG_16_37_8</name>
    <dbReference type="NCBI Taxonomy" id="1798371"/>
    <lineage>
        <taxon>Bacteria</taxon>
        <taxon>Candidatus Gottesmaniibacteriota</taxon>
    </lineage>
</organism>
<reference evidence="1 2" key="1">
    <citation type="journal article" date="2016" name="Nat. Commun.">
        <title>Thousands of microbial genomes shed light on interconnected biogeochemical processes in an aquifer system.</title>
        <authorList>
            <person name="Anantharaman K."/>
            <person name="Brown C.T."/>
            <person name="Hug L.A."/>
            <person name="Sharon I."/>
            <person name="Castelle C.J."/>
            <person name="Probst A.J."/>
            <person name="Thomas B.C."/>
            <person name="Singh A."/>
            <person name="Wilkins M.J."/>
            <person name="Karaoz U."/>
            <person name="Brodie E.L."/>
            <person name="Williams K.H."/>
            <person name="Hubbard S.S."/>
            <person name="Banfield J.F."/>
        </authorList>
    </citation>
    <scope>NUCLEOTIDE SEQUENCE [LARGE SCALE GENOMIC DNA]</scope>
</reference>
<dbReference type="AlphaFoldDB" id="A0A1F5YSS5"/>
<name>A0A1F5YSS5_9BACT</name>
<dbReference type="EMBL" id="MFJA01000045">
    <property type="protein sequence ID" value="OGG02952.1"/>
    <property type="molecule type" value="Genomic_DNA"/>
</dbReference>
<accession>A0A1F5YSS5</accession>
<sequence length="63" mass="7519">MRIDSQAKFDWPLEVKNLGVAFLRAKDLPEGEFPKMLVTFNRKDMENFFLIQAKKLEKEIFKK</sequence>
<gene>
    <name evidence="1" type="ORF">A2W14_02130</name>
</gene>